<dbReference type="EMBL" id="MHIE01000029">
    <property type="protein sequence ID" value="OGY45000.1"/>
    <property type="molecule type" value="Genomic_DNA"/>
</dbReference>
<dbReference type="Proteomes" id="UP000178240">
    <property type="component" value="Unassembled WGS sequence"/>
</dbReference>
<organism evidence="1 2">
    <name type="scientific">Candidatus Buchananbacteria bacterium RIFCSPHIGHO2_01_FULL_44_11</name>
    <dbReference type="NCBI Taxonomy" id="1797535"/>
    <lineage>
        <taxon>Bacteria</taxon>
        <taxon>Candidatus Buchananiibacteriota</taxon>
    </lineage>
</organism>
<evidence type="ECO:0000313" key="2">
    <source>
        <dbReference type="Proteomes" id="UP000178240"/>
    </source>
</evidence>
<sequence>MVQQNKNQNDDFFTLLAQDNAEGKNLPKSEPDIVDPFLVDEIIFKDESGQLKTLKSGQIKSLEETIAAPVALKPLPTKSVLAKAEPLNLDQEIERIVTQANINFSDSALAGRFKNIIQSRLKGVRDQIQTREALLSSTLIGGLSLTEQQVDQVLKIINEESQNLDDKMRQSVSREPFAELKEEVNQLLQEPESTSPPGLVFSQDVPAKTAPVENLVAAKPAASPVISAVKPVSRPVVRTETEFSDQRPKIEDVKFRPRLLGPVGEIRSLTLSDFRRLSPNAEQAAENILAKIKLLEQDSFSDLVAGVNAWKQSDVNRLYLAIGHQSLAETIPVTQVITKRESQKQPTLTNEEFEAIADLNQKLRY</sequence>
<comment type="caution">
    <text evidence="1">The sequence shown here is derived from an EMBL/GenBank/DDBJ whole genome shotgun (WGS) entry which is preliminary data.</text>
</comment>
<dbReference type="AlphaFoldDB" id="A0A1G1XZL0"/>
<name>A0A1G1XZL0_9BACT</name>
<gene>
    <name evidence="1" type="ORF">A2744_02625</name>
</gene>
<evidence type="ECO:0000313" key="1">
    <source>
        <dbReference type="EMBL" id="OGY45000.1"/>
    </source>
</evidence>
<accession>A0A1G1XZL0</accession>
<dbReference type="STRING" id="1797535.A2744_02625"/>
<proteinExistence type="predicted"/>
<reference evidence="1 2" key="1">
    <citation type="journal article" date="2016" name="Nat. Commun.">
        <title>Thousands of microbial genomes shed light on interconnected biogeochemical processes in an aquifer system.</title>
        <authorList>
            <person name="Anantharaman K."/>
            <person name="Brown C.T."/>
            <person name="Hug L.A."/>
            <person name="Sharon I."/>
            <person name="Castelle C.J."/>
            <person name="Probst A.J."/>
            <person name="Thomas B.C."/>
            <person name="Singh A."/>
            <person name="Wilkins M.J."/>
            <person name="Karaoz U."/>
            <person name="Brodie E.L."/>
            <person name="Williams K.H."/>
            <person name="Hubbard S.S."/>
            <person name="Banfield J.F."/>
        </authorList>
    </citation>
    <scope>NUCLEOTIDE SEQUENCE [LARGE SCALE GENOMIC DNA]</scope>
</reference>
<protein>
    <submittedName>
        <fullName evidence="1">Uncharacterized protein</fullName>
    </submittedName>
</protein>